<dbReference type="InterPro" id="IPR004087">
    <property type="entry name" value="KH_dom"/>
</dbReference>
<evidence type="ECO:0000259" key="6">
    <source>
        <dbReference type="PROSITE" id="PS50823"/>
    </source>
</evidence>
<dbReference type="NCBIfam" id="TIGR01008">
    <property type="entry name" value="uS3_euk_arch"/>
    <property type="match status" value="1"/>
</dbReference>
<dbReference type="InterPro" id="IPR057258">
    <property type="entry name" value="Ribosomal_uS3"/>
</dbReference>
<reference evidence="7" key="2">
    <citation type="journal article" date="2014" name="ISME J.">
        <title>Microbial stratification in low pH oxic and suboxic macroscopic growths along an acid mine drainage.</title>
        <authorList>
            <person name="Mendez-Garcia C."/>
            <person name="Mesa V."/>
            <person name="Sprenger R.R."/>
            <person name="Richter M."/>
            <person name="Diez M.S."/>
            <person name="Solano J."/>
            <person name="Bargiela R."/>
            <person name="Golyshina O.V."/>
            <person name="Manteca A."/>
            <person name="Ramos J.L."/>
            <person name="Gallego J.R."/>
            <person name="Llorente I."/>
            <person name="Martins Dos Santos V.A."/>
            <person name="Jensen O.N."/>
            <person name="Pelaez A.I."/>
            <person name="Sanchez J."/>
            <person name="Ferrer M."/>
        </authorList>
    </citation>
    <scope>NUCLEOTIDE SEQUENCE</scope>
</reference>
<gene>
    <name evidence="7" type="ORF">B2A_08531</name>
</gene>
<organism evidence="7">
    <name type="scientific">mine drainage metagenome</name>
    <dbReference type="NCBI Taxonomy" id="410659"/>
    <lineage>
        <taxon>unclassified sequences</taxon>
        <taxon>metagenomes</taxon>
        <taxon>ecological metagenomes</taxon>
    </lineage>
</organism>
<dbReference type="InterPro" id="IPR001351">
    <property type="entry name" value="Ribosomal_uS3_C"/>
</dbReference>
<dbReference type="FunFam" id="3.30.300.20:FF:000001">
    <property type="entry name" value="30S ribosomal protein S3"/>
    <property type="match status" value="1"/>
</dbReference>
<evidence type="ECO:0000313" key="7">
    <source>
        <dbReference type="EMBL" id="EQD47206.1"/>
    </source>
</evidence>
<comment type="similarity">
    <text evidence="1">Belongs to the universal ribosomal protein uS3 family.</text>
</comment>
<feature type="domain" description="KH type-2" evidence="6">
    <location>
        <begin position="21"/>
        <end position="90"/>
    </location>
</feature>
<accession>T0ZG79</accession>
<dbReference type="PANTHER" id="PTHR11760:SF32">
    <property type="entry name" value="SMALL RIBOSOMAL SUBUNIT PROTEIN US3"/>
    <property type="match status" value="1"/>
</dbReference>
<evidence type="ECO:0000256" key="5">
    <source>
        <dbReference type="ARBA" id="ARBA00023274"/>
    </source>
</evidence>
<dbReference type="EMBL" id="AUZZ01006145">
    <property type="protein sequence ID" value="EQD47206.1"/>
    <property type="molecule type" value="Genomic_DNA"/>
</dbReference>
<dbReference type="SMART" id="SM00322">
    <property type="entry name" value="KH"/>
    <property type="match status" value="1"/>
</dbReference>
<dbReference type="InterPro" id="IPR036419">
    <property type="entry name" value="Ribosomal_S3_C_sf"/>
</dbReference>
<dbReference type="InterPro" id="IPR009019">
    <property type="entry name" value="KH_sf_prok-type"/>
</dbReference>
<evidence type="ECO:0000256" key="3">
    <source>
        <dbReference type="ARBA" id="ARBA00022884"/>
    </source>
</evidence>
<evidence type="ECO:0000256" key="4">
    <source>
        <dbReference type="ARBA" id="ARBA00022980"/>
    </source>
</evidence>
<dbReference type="Pfam" id="PF07650">
    <property type="entry name" value="KH_2"/>
    <property type="match status" value="1"/>
</dbReference>
<proteinExistence type="inferred from homology"/>
<evidence type="ECO:0000256" key="2">
    <source>
        <dbReference type="ARBA" id="ARBA00022730"/>
    </source>
</evidence>
<dbReference type="NCBIfam" id="NF003219">
    <property type="entry name" value="PRK04191.1"/>
    <property type="match status" value="1"/>
</dbReference>
<reference evidence="7" key="1">
    <citation type="submission" date="2013-08" db="EMBL/GenBank/DDBJ databases">
        <authorList>
            <person name="Mendez C."/>
            <person name="Richter M."/>
            <person name="Ferrer M."/>
            <person name="Sanchez J."/>
        </authorList>
    </citation>
    <scope>NUCLEOTIDE SEQUENCE</scope>
</reference>
<dbReference type="Gene3D" id="3.30.1140.32">
    <property type="entry name" value="Ribosomal protein S3, C-terminal domain"/>
    <property type="match status" value="1"/>
</dbReference>
<dbReference type="InterPro" id="IPR015946">
    <property type="entry name" value="KH_dom-like_a/b"/>
</dbReference>
<dbReference type="InterPro" id="IPR004044">
    <property type="entry name" value="KH_dom_type_2"/>
</dbReference>
<name>T0ZG79_9ZZZZ</name>
<dbReference type="GO" id="GO:0003735">
    <property type="term" value="F:structural constituent of ribosome"/>
    <property type="evidence" value="ECO:0007669"/>
    <property type="project" value="InterPro"/>
</dbReference>
<dbReference type="CDD" id="cd02411">
    <property type="entry name" value="KH-II_30S_S3_arch"/>
    <property type="match status" value="1"/>
</dbReference>
<dbReference type="AlphaFoldDB" id="T0ZG79"/>
<evidence type="ECO:0000256" key="1">
    <source>
        <dbReference type="ARBA" id="ARBA00010761"/>
    </source>
</evidence>
<dbReference type="PANTHER" id="PTHR11760">
    <property type="entry name" value="30S/40S RIBOSOMAL PROTEIN S3"/>
    <property type="match status" value="1"/>
</dbReference>
<dbReference type="GO" id="GO:0006412">
    <property type="term" value="P:translation"/>
    <property type="evidence" value="ECO:0007669"/>
    <property type="project" value="InterPro"/>
</dbReference>
<keyword evidence="3" id="KW-0694">RNA-binding</keyword>
<dbReference type="Pfam" id="PF00189">
    <property type="entry name" value="Ribosomal_S3_C"/>
    <property type="match status" value="1"/>
</dbReference>
<dbReference type="SUPFAM" id="SSF54821">
    <property type="entry name" value="Ribosomal protein S3 C-terminal domain"/>
    <property type="match status" value="1"/>
</dbReference>
<dbReference type="SUPFAM" id="SSF54814">
    <property type="entry name" value="Prokaryotic type KH domain (KH-domain type II)"/>
    <property type="match status" value="1"/>
</dbReference>
<comment type="caution">
    <text evidence="7">The sequence shown here is derived from an EMBL/GenBank/DDBJ whole genome shotgun (WGS) entry which is preliminary data.</text>
</comment>
<dbReference type="GO" id="GO:0019843">
    <property type="term" value="F:rRNA binding"/>
    <property type="evidence" value="ECO:0007669"/>
    <property type="project" value="UniProtKB-KW"/>
</dbReference>
<dbReference type="PROSITE" id="PS50823">
    <property type="entry name" value="KH_TYPE_2"/>
    <property type="match status" value="1"/>
</dbReference>
<keyword evidence="2" id="KW-0699">rRNA-binding</keyword>
<dbReference type="InterPro" id="IPR005703">
    <property type="entry name" value="Ribosomal_uS3_euk/arc"/>
</dbReference>
<dbReference type="Gene3D" id="3.30.300.20">
    <property type="match status" value="1"/>
</dbReference>
<keyword evidence="4 7" id="KW-0689">Ribosomal protein</keyword>
<sequence>MRLYMAIENKFLSDSIIKYSISEFMEKSLTKAGFSRVEVQKTPVITRITVYVLNPGRVIGRGGKTIDALTDQVKQLFKMQNPQISIVEVENRMLEPLLVAKDIAQKLERGLNFRRIQQSYLKSIIANGALGTEIIIGGKLVAKNARSKSIRKSVGYIPKAGDVTNLVRVAYATAYPKYGAIGIKVRIVPPGTKFPDREVKAVEVPRSILNG</sequence>
<dbReference type="GO" id="GO:0022627">
    <property type="term" value="C:cytosolic small ribosomal subunit"/>
    <property type="evidence" value="ECO:0007669"/>
    <property type="project" value="TreeGrafter"/>
</dbReference>
<keyword evidence="5" id="KW-0687">Ribonucleoprotein</keyword>
<protein>
    <submittedName>
        <fullName evidence="7">Ribosomal protein S3-domain protein</fullName>
    </submittedName>
</protein>